<reference evidence="1" key="1">
    <citation type="submission" date="2018-02" db="EMBL/GenBank/DDBJ databases">
        <title>Rhizophora mucronata_Transcriptome.</title>
        <authorList>
            <person name="Meera S.P."/>
            <person name="Sreeshan A."/>
            <person name="Augustine A."/>
        </authorList>
    </citation>
    <scope>NUCLEOTIDE SEQUENCE</scope>
    <source>
        <tissue evidence="1">Leaf</tissue>
    </source>
</reference>
<sequence>MFTCKSFKRKKEKMKIILCMYYTWSDGVRRPSKNQKKQRKLMR</sequence>
<dbReference type="AlphaFoldDB" id="A0A2P2QR21"/>
<protein>
    <submittedName>
        <fullName evidence="1">Uncharacterized protein</fullName>
    </submittedName>
</protein>
<dbReference type="EMBL" id="GGEC01088956">
    <property type="protein sequence ID" value="MBX69440.1"/>
    <property type="molecule type" value="Transcribed_RNA"/>
</dbReference>
<evidence type="ECO:0000313" key="1">
    <source>
        <dbReference type="EMBL" id="MBX69440.1"/>
    </source>
</evidence>
<organism evidence="1">
    <name type="scientific">Rhizophora mucronata</name>
    <name type="common">Asiatic mangrove</name>
    <dbReference type="NCBI Taxonomy" id="61149"/>
    <lineage>
        <taxon>Eukaryota</taxon>
        <taxon>Viridiplantae</taxon>
        <taxon>Streptophyta</taxon>
        <taxon>Embryophyta</taxon>
        <taxon>Tracheophyta</taxon>
        <taxon>Spermatophyta</taxon>
        <taxon>Magnoliopsida</taxon>
        <taxon>eudicotyledons</taxon>
        <taxon>Gunneridae</taxon>
        <taxon>Pentapetalae</taxon>
        <taxon>rosids</taxon>
        <taxon>fabids</taxon>
        <taxon>Malpighiales</taxon>
        <taxon>Rhizophoraceae</taxon>
        <taxon>Rhizophora</taxon>
    </lineage>
</organism>
<accession>A0A2P2QR21</accession>
<name>A0A2P2QR21_RHIMU</name>
<proteinExistence type="predicted"/>